<keyword evidence="2" id="KW-0675">Receptor</keyword>
<dbReference type="EMBL" id="QNUK01000599">
    <property type="protein sequence ID" value="KAF5891278.1"/>
    <property type="molecule type" value="Genomic_DNA"/>
</dbReference>
<reference evidence="2" key="1">
    <citation type="submission" date="2020-07" db="EMBL/GenBank/DDBJ databases">
        <title>Clarias magur genome sequencing, assembly and annotation.</title>
        <authorList>
            <person name="Kushwaha B."/>
            <person name="Kumar R."/>
            <person name="Das P."/>
            <person name="Joshi C.G."/>
            <person name="Kumar D."/>
            <person name="Nagpure N.S."/>
            <person name="Pandey M."/>
            <person name="Agarwal S."/>
            <person name="Srivastava S."/>
            <person name="Singh M."/>
            <person name="Sahoo L."/>
            <person name="Jayasankar P."/>
            <person name="Meher P.K."/>
            <person name="Koringa P.G."/>
            <person name="Iquebal M.A."/>
            <person name="Das S.P."/>
            <person name="Bit A."/>
            <person name="Patnaik S."/>
            <person name="Patel N."/>
            <person name="Shah T.M."/>
            <person name="Hinsu A."/>
            <person name="Jena J.K."/>
        </authorList>
    </citation>
    <scope>NUCLEOTIDE SEQUENCE</scope>
    <source>
        <strain evidence="2">CIFAMagur01</strain>
        <tissue evidence="2">Testis</tissue>
    </source>
</reference>
<protein>
    <submittedName>
        <fullName evidence="2">G-protein coupled receptor 98</fullName>
    </submittedName>
</protein>
<proteinExistence type="predicted"/>
<evidence type="ECO:0000313" key="2">
    <source>
        <dbReference type="EMBL" id="KAF5891278.1"/>
    </source>
</evidence>
<evidence type="ECO:0000313" key="3">
    <source>
        <dbReference type="Proteomes" id="UP000727407"/>
    </source>
</evidence>
<feature type="compositionally biased region" description="Low complexity" evidence="1">
    <location>
        <begin position="52"/>
        <end position="73"/>
    </location>
</feature>
<comment type="caution">
    <text evidence="2">The sequence shown here is derived from an EMBL/GenBank/DDBJ whole genome shotgun (WGS) entry which is preliminary data.</text>
</comment>
<gene>
    <name evidence="2" type="primary">fusA</name>
    <name evidence="2" type="ORF">DAT39_019019</name>
</gene>
<accession>A0A8J4TMW7</accession>
<keyword evidence="3" id="KW-1185">Reference proteome</keyword>
<organism evidence="2 3">
    <name type="scientific">Clarias magur</name>
    <name type="common">Asian catfish</name>
    <name type="synonym">Macropteronotus magur</name>
    <dbReference type="NCBI Taxonomy" id="1594786"/>
    <lineage>
        <taxon>Eukaryota</taxon>
        <taxon>Metazoa</taxon>
        <taxon>Chordata</taxon>
        <taxon>Craniata</taxon>
        <taxon>Vertebrata</taxon>
        <taxon>Euteleostomi</taxon>
        <taxon>Actinopterygii</taxon>
        <taxon>Neopterygii</taxon>
        <taxon>Teleostei</taxon>
        <taxon>Ostariophysi</taxon>
        <taxon>Siluriformes</taxon>
        <taxon>Clariidae</taxon>
        <taxon>Clarias</taxon>
    </lineage>
</organism>
<dbReference type="AlphaFoldDB" id="A0A8J4TMW7"/>
<dbReference type="Proteomes" id="UP000727407">
    <property type="component" value="Unassembled WGS sequence"/>
</dbReference>
<evidence type="ECO:0000256" key="1">
    <source>
        <dbReference type="SAM" id="MobiDB-lite"/>
    </source>
</evidence>
<feature type="region of interest" description="Disordered" evidence="1">
    <location>
        <begin position="47"/>
        <end position="76"/>
    </location>
</feature>
<sequence>MGYYLIPRLPASSLTWVSQLPYALKRDPLQHRGNLVDTAGARLERNFRKQDSLSSSSSSSMSVSVSSKSGSPSMLASSVALLGFS</sequence>
<name>A0A8J4TMW7_CLAMG</name>